<evidence type="ECO:0000256" key="1">
    <source>
        <dbReference type="ARBA" id="ARBA00004141"/>
    </source>
</evidence>
<dbReference type="EMBL" id="KZ453102">
    <property type="protein sequence ID" value="PKA47769.1"/>
    <property type="molecule type" value="Genomic_DNA"/>
</dbReference>
<dbReference type="InterPro" id="IPR016688">
    <property type="entry name" value="MscS-like_plants/fungi"/>
</dbReference>
<feature type="region of interest" description="Disordered" evidence="4">
    <location>
        <begin position="1"/>
        <end position="23"/>
    </location>
</feature>
<dbReference type="PANTHER" id="PTHR31618:SF1">
    <property type="entry name" value="EF-HAND DOMAIN-CONTAINING PROTEIN"/>
    <property type="match status" value="1"/>
</dbReference>
<dbReference type="GO" id="GO:0006820">
    <property type="term" value="P:monoatomic anion transport"/>
    <property type="evidence" value="ECO:0007669"/>
    <property type="project" value="TreeGrafter"/>
</dbReference>
<evidence type="ECO:0000256" key="5">
    <source>
        <dbReference type="SAM" id="Phobius"/>
    </source>
</evidence>
<evidence type="ECO:0000313" key="7">
    <source>
        <dbReference type="Proteomes" id="UP000236161"/>
    </source>
</evidence>
<organism evidence="6 7">
    <name type="scientific">Apostasia shenzhenica</name>
    <dbReference type="NCBI Taxonomy" id="1088818"/>
    <lineage>
        <taxon>Eukaryota</taxon>
        <taxon>Viridiplantae</taxon>
        <taxon>Streptophyta</taxon>
        <taxon>Embryophyta</taxon>
        <taxon>Tracheophyta</taxon>
        <taxon>Spermatophyta</taxon>
        <taxon>Magnoliopsida</taxon>
        <taxon>Liliopsida</taxon>
        <taxon>Asparagales</taxon>
        <taxon>Orchidaceae</taxon>
        <taxon>Apostasioideae</taxon>
        <taxon>Apostasia</taxon>
    </lineage>
</organism>
<dbReference type="GO" id="GO:0008381">
    <property type="term" value="F:mechanosensitive monoatomic ion channel activity"/>
    <property type="evidence" value="ECO:0007669"/>
    <property type="project" value="TreeGrafter"/>
</dbReference>
<keyword evidence="5" id="KW-0812">Transmembrane</keyword>
<evidence type="ECO:0000256" key="3">
    <source>
        <dbReference type="PIRNR" id="PIRNR017209"/>
    </source>
</evidence>
<comment type="subcellular location">
    <subcellularLocation>
        <location evidence="1">Membrane</location>
        <topology evidence="1">Multi-pass membrane protein</topology>
    </subcellularLocation>
</comment>
<dbReference type="STRING" id="1088818.A0A2H9ZWT6"/>
<evidence type="ECO:0000256" key="4">
    <source>
        <dbReference type="SAM" id="MobiDB-lite"/>
    </source>
</evidence>
<feature type="transmembrane region" description="Helical" evidence="5">
    <location>
        <begin position="749"/>
        <end position="772"/>
    </location>
</feature>
<feature type="compositionally biased region" description="Polar residues" evidence="4">
    <location>
        <begin position="14"/>
        <end position="23"/>
    </location>
</feature>
<feature type="region of interest" description="Disordered" evidence="4">
    <location>
        <begin position="99"/>
        <end position="124"/>
    </location>
</feature>
<dbReference type="AlphaFoldDB" id="A0A2H9ZWT6"/>
<dbReference type="PANTHER" id="PTHR31618">
    <property type="entry name" value="MECHANOSENSITIVE ION CHANNEL PROTEIN 5"/>
    <property type="match status" value="1"/>
</dbReference>
<reference evidence="6 7" key="1">
    <citation type="journal article" date="2017" name="Nature">
        <title>The Apostasia genome and the evolution of orchids.</title>
        <authorList>
            <person name="Zhang G.Q."/>
            <person name="Liu K.W."/>
            <person name="Li Z."/>
            <person name="Lohaus R."/>
            <person name="Hsiao Y.Y."/>
            <person name="Niu S.C."/>
            <person name="Wang J.Y."/>
            <person name="Lin Y.C."/>
            <person name="Xu Q."/>
            <person name="Chen L.J."/>
            <person name="Yoshida K."/>
            <person name="Fujiwara S."/>
            <person name="Wang Z.W."/>
            <person name="Zhang Y.Q."/>
            <person name="Mitsuda N."/>
            <person name="Wang M."/>
            <person name="Liu G.H."/>
            <person name="Pecoraro L."/>
            <person name="Huang H.X."/>
            <person name="Xiao X.J."/>
            <person name="Lin M."/>
            <person name="Wu X.Y."/>
            <person name="Wu W.L."/>
            <person name="Chen Y.Y."/>
            <person name="Chang S.B."/>
            <person name="Sakamoto S."/>
            <person name="Ohme-Takagi M."/>
            <person name="Yagi M."/>
            <person name="Zeng S.J."/>
            <person name="Shen C.Y."/>
            <person name="Yeh C.M."/>
            <person name="Luo Y.B."/>
            <person name="Tsai W.C."/>
            <person name="Van de Peer Y."/>
            <person name="Liu Z.J."/>
        </authorList>
    </citation>
    <scope>NUCLEOTIDE SEQUENCE [LARGE SCALE GENOMIC DNA]</scope>
    <source>
        <strain evidence="7">cv. Shenzhen</strain>
        <tissue evidence="6">Stem</tissue>
    </source>
</reference>
<protein>
    <recommendedName>
        <fullName evidence="3">Mechanosensitive ion channel protein</fullName>
    </recommendedName>
</protein>
<dbReference type="GO" id="GO:0005886">
    <property type="term" value="C:plasma membrane"/>
    <property type="evidence" value="ECO:0007669"/>
    <property type="project" value="UniProtKB-UniRule"/>
</dbReference>
<keyword evidence="3 5" id="KW-0472">Membrane</keyword>
<gene>
    <name evidence="6" type="primary">MSL6</name>
    <name evidence="6" type="ORF">AXF42_Ash014546</name>
</gene>
<accession>A0A2H9ZWT6</accession>
<dbReference type="PIRSF" id="PIRSF017209">
    <property type="entry name" value="Memb_At2g17000_prd"/>
    <property type="match status" value="1"/>
</dbReference>
<comment type="similarity">
    <text evidence="2 3">Belongs to the MscS (TC 1.A.23) family.</text>
</comment>
<keyword evidence="7" id="KW-1185">Reference proteome</keyword>
<proteinExistence type="inferred from homology"/>
<feature type="transmembrane region" description="Helical" evidence="5">
    <location>
        <begin position="320"/>
        <end position="339"/>
    </location>
</feature>
<feature type="transmembrane region" description="Helical" evidence="5">
    <location>
        <begin position="429"/>
        <end position="448"/>
    </location>
</feature>
<feature type="transmembrane region" description="Helical" evidence="5">
    <location>
        <begin position="359"/>
        <end position="380"/>
    </location>
</feature>
<feature type="transmembrane region" description="Helical" evidence="5">
    <location>
        <begin position="400"/>
        <end position="417"/>
    </location>
</feature>
<name>A0A2H9ZWT6_9ASPA</name>
<sequence>MHSLRKSLKAQGTYKLSSSWSLSADQEDQRAILLGGSPEDSADHPEVIVKIDGRSREVPMPPENPFLAAGSNVSGVNNSSVWRESSYDFRKEVDLVRGGGERGSEVSGFTFQSQNPAPKKETVEISDDPPLRLISSFLQKQKTAGSEVALDMDLEMEELKKTTPVSPSSKEARVSFHDVSTDPPSRKSIEDSDDDESDVCVLRRTSGNPSPKADGPGATEILQCTSNSSFNNRGSALLRAKTKSRLMDPPPAPATDEKKSIRMPNRSVQIRAKSGQTPQRSAMLKSGMIGKSPRAEEDEDDPFEDLPDEFKRDKISTFTILELIGLVLVIGALICSLVIPRLARHTVWDLHLWKWEVLVLVLISGRLLSGWFVRIIVFFLERNFLLRKRFLYFVYGLRKAVQNCIWLGLVLLAWHFLFDEKLMNESKTLSYITKILFCLIVASALRLVKTLLLKVLASSFHVSTYFDRIQESLFNQYVIETLSGPPLLEIQHNMEEDERTMAEVQKLQRAGATVPNDLRAAAMSSRNAKVIGSTSSSPHAWSALRRSCQIGRSTKLSSRVSTKNSCREEMQQDGGITIDVLHKLNQKNVSAWNMKRLMKIVRHGSLTTLDEQLTHGSGEDESAMHIRSEHEAKIAARKIFNNVSKPGSKCIYLVDLMRFMRDDEAEKTMSLVAGAQNDSKISKRALKEWVVNTFRERRALSLTLNDTKTAVNRLHQIANVIVAIIVIALWLLILNIATTHFFVFLSSQVLLLVFVFGNTFKTTFEAIIFLFVMHPFDVGDRCEIDGVQVRSKP</sequence>
<evidence type="ECO:0000256" key="2">
    <source>
        <dbReference type="ARBA" id="ARBA00008017"/>
    </source>
</evidence>
<dbReference type="OrthoDB" id="544685at2759"/>
<feature type="transmembrane region" description="Helical" evidence="5">
    <location>
        <begin position="717"/>
        <end position="743"/>
    </location>
</feature>
<dbReference type="Proteomes" id="UP000236161">
    <property type="component" value="Unassembled WGS sequence"/>
</dbReference>
<keyword evidence="5" id="KW-1133">Transmembrane helix</keyword>
<feature type="compositionally biased region" description="Basic and acidic residues" evidence="4">
    <location>
        <begin position="170"/>
        <end position="190"/>
    </location>
</feature>
<feature type="region of interest" description="Disordered" evidence="4">
    <location>
        <begin position="159"/>
        <end position="219"/>
    </location>
</feature>
<evidence type="ECO:0000313" key="6">
    <source>
        <dbReference type="EMBL" id="PKA47769.1"/>
    </source>
</evidence>